<reference evidence="3" key="1">
    <citation type="submission" date="2023-04" db="EMBL/GenBank/DDBJ databases">
        <title>Phytophthora lilii NBRC 32176.</title>
        <authorList>
            <person name="Ichikawa N."/>
            <person name="Sato H."/>
            <person name="Tonouchi N."/>
        </authorList>
    </citation>
    <scope>NUCLEOTIDE SEQUENCE</scope>
    <source>
        <strain evidence="3">NBRC 32176</strain>
    </source>
</reference>
<dbReference type="Proteomes" id="UP001165083">
    <property type="component" value="Unassembled WGS sequence"/>
</dbReference>
<dbReference type="AlphaFoldDB" id="A0A9W6TQW6"/>
<accession>A0A9W6TQW6</accession>
<sequence>MASSFLCPPDSYSSTDRTMTDCVQRLHSRLGVTDENESREVDRYTKPRQVFGQSGSPSGSTMEFSYSDPMVEVRPRQVPDLASLADIATTRTAVKRPLPTPETPPIIKPKTRVSASRRERCRINQARYRTRQRQHAEGLDTSIRTLQEEIQELEAQRQCMLRRSLMNKSVWVVVTEYFRLFRNGYADPATPSDSSTSKFMKKSHEQLDFLKRCMAADVTDSGLCGAEALLEKWKILSHYCGDVNVQLERLEQVGETSLLAKMITRITVTESMLRQVFPHLVVDHERDEDEVEQPVCKLSPLGQKLLDQRLTMRGSVRFDWDETSGQVVRLETNIDMLTPILRLLSSLVDVAAVFEKAVVTPECRFRAKQ</sequence>
<evidence type="ECO:0000313" key="4">
    <source>
        <dbReference type="Proteomes" id="UP001165083"/>
    </source>
</evidence>
<name>A0A9W6TQW6_9STRA</name>
<dbReference type="CDD" id="cd14686">
    <property type="entry name" value="bZIP"/>
    <property type="match status" value="1"/>
</dbReference>
<comment type="caution">
    <text evidence="3">The sequence shown here is derived from an EMBL/GenBank/DDBJ whole genome shotgun (WGS) entry which is preliminary data.</text>
</comment>
<protein>
    <submittedName>
        <fullName evidence="3">Unnamed protein product</fullName>
    </submittedName>
</protein>
<keyword evidence="1" id="KW-0175">Coiled coil</keyword>
<feature type="coiled-coil region" evidence="1">
    <location>
        <begin position="136"/>
        <end position="163"/>
    </location>
</feature>
<evidence type="ECO:0000313" key="3">
    <source>
        <dbReference type="EMBL" id="GMF18049.1"/>
    </source>
</evidence>
<feature type="region of interest" description="Disordered" evidence="2">
    <location>
        <begin position="95"/>
        <end position="117"/>
    </location>
</feature>
<evidence type="ECO:0000256" key="2">
    <source>
        <dbReference type="SAM" id="MobiDB-lite"/>
    </source>
</evidence>
<evidence type="ECO:0000256" key="1">
    <source>
        <dbReference type="SAM" id="Coils"/>
    </source>
</evidence>
<organism evidence="3 4">
    <name type="scientific">Phytophthora lilii</name>
    <dbReference type="NCBI Taxonomy" id="2077276"/>
    <lineage>
        <taxon>Eukaryota</taxon>
        <taxon>Sar</taxon>
        <taxon>Stramenopiles</taxon>
        <taxon>Oomycota</taxon>
        <taxon>Peronosporomycetes</taxon>
        <taxon>Peronosporales</taxon>
        <taxon>Peronosporaceae</taxon>
        <taxon>Phytophthora</taxon>
    </lineage>
</organism>
<feature type="compositionally biased region" description="Pro residues" evidence="2">
    <location>
        <begin position="98"/>
        <end position="107"/>
    </location>
</feature>
<dbReference type="EMBL" id="BSXW01000305">
    <property type="protein sequence ID" value="GMF18049.1"/>
    <property type="molecule type" value="Genomic_DNA"/>
</dbReference>
<keyword evidence="4" id="KW-1185">Reference proteome</keyword>
<gene>
    <name evidence="3" type="ORF">Plil01_000669300</name>
</gene>
<proteinExistence type="predicted"/>
<dbReference type="OrthoDB" id="108791at2759"/>